<dbReference type="GO" id="GO:0016787">
    <property type="term" value="F:hydrolase activity"/>
    <property type="evidence" value="ECO:0007669"/>
    <property type="project" value="UniProtKB-KW"/>
</dbReference>
<dbReference type="InterPro" id="IPR012338">
    <property type="entry name" value="Beta-lactam/transpept-like"/>
</dbReference>
<organism evidence="3 4">
    <name type="scientific">Candidatus Taylorbacteria bacterium RIFCSPHIGHO2_02_FULL_43_32b</name>
    <dbReference type="NCBI Taxonomy" id="1802306"/>
    <lineage>
        <taxon>Bacteria</taxon>
        <taxon>Candidatus Tayloriibacteriota</taxon>
    </lineage>
</organism>
<comment type="caution">
    <text evidence="3">The sequence shown here is derived from an EMBL/GenBank/DDBJ whole genome shotgun (WGS) entry which is preliminary data.</text>
</comment>
<dbReference type="InterPro" id="IPR001466">
    <property type="entry name" value="Beta-lactam-related"/>
</dbReference>
<dbReference type="EMBL" id="MHRK01000043">
    <property type="protein sequence ID" value="OHA23079.1"/>
    <property type="molecule type" value="Genomic_DNA"/>
</dbReference>
<evidence type="ECO:0000313" key="3">
    <source>
        <dbReference type="EMBL" id="OHA23079.1"/>
    </source>
</evidence>
<dbReference type="PANTHER" id="PTHR43283">
    <property type="entry name" value="BETA-LACTAMASE-RELATED"/>
    <property type="match status" value="1"/>
</dbReference>
<dbReference type="Proteomes" id="UP000177130">
    <property type="component" value="Unassembled WGS sequence"/>
</dbReference>
<sequence length="347" mass="37599">MNISNILSVLNSGVKDRIFPGAALSVSIDGFSAHKIAVGNFTYDEKSPIVSVSTIFDIASVTKTIVATAALKLLDLGKINLESAIGEYLLQIANTDVGKRITVWNLLTHTSSINVRMSHLAGDAISRGAFFKVLAEYNTKLEPGAEVNYANANTFLLGEIITAVSGVPLDVFIKREVTEPLQMVDTNYVPSPDIIERIAPTEIEDGVTIQGIVHDPSARGIGGIAGHAGIFSTISDLNNFLTMWTEDGVFNGKKVLAKDTVDLALTNQTPSLNKSSGLGWHLDNPDYLGHLMPSRTFFHPGFTGTIIAGNISRKCKVAFLSNCTFPHRENHHIKNEFLKKLFDAVFS</sequence>
<proteinExistence type="predicted"/>
<dbReference type="Pfam" id="PF00144">
    <property type="entry name" value="Beta-lactamase"/>
    <property type="match status" value="1"/>
</dbReference>
<reference evidence="3 4" key="1">
    <citation type="journal article" date="2016" name="Nat. Commun.">
        <title>Thousands of microbial genomes shed light on interconnected biogeochemical processes in an aquifer system.</title>
        <authorList>
            <person name="Anantharaman K."/>
            <person name="Brown C.T."/>
            <person name="Hug L.A."/>
            <person name="Sharon I."/>
            <person name="Castelle C.J."/>
            <person name="Probst A.J."/>
            <person name="Thomas B.C."/>
            <person name="Singh A."/>
            <person name="Wilkins M.J."/>
            <person name="Karaoz U."/>
            <person name="Brodie E.L."/>
            <person name="Williams K.H."/>
            <person name="Hubbard S.S."/>
            <person name="Banfield J.F."/>
        </authorList>
    </citation>
    <scope>NUCLEOTIDE SEQUENCE [LARGE SCALE GENOMIC DNA]</scope>
</reference>
<dbReference type="Gene3D" id="3.40.710.10">
    <property type="entry name" value="DD-peptidase/beta-lactamase superfamily"/>
    <property type="match status" value="1"/>
</dbReference>
<dbReference type="AlphaFoldDB" id="A0A1G2MIU5"/>
<name>A0A1G2MIU5_9BACT</name>
<keyword evidence="1" id="KW-0378">Hydrolase</keyword>
<accession>A0A1G2MIU5</accession>
<protein>
    <recommendedName>
        <fullName evidence="2">Beta-lactamase-related domain-containing protein</fullName>
    </recommendedName>
</protein>
<evidence type="ECO:0000256" key="1">
    <source>
        <dbReference type="ARBA" id="ARBA00022801"/>
    </source>
</evidence>
<dbReference type="PANTHER" id="PTHR43283:SF11">
    <property type="entry name" value="BETA-LACTAMASE-RELATED DOMAIN-CONTAINING PROTEIN"/>
    <property type="match status" value="1"/>
</dbReference>
<evidence type="ECO:0000259" key="2">
    <source>
        <dbReference type="Pfam" id="PF00144"/>
    </source>
</evidence>
<evidence type="ECO:0000313" key="4">
    <source>
        <dbReference type="Proteomes" id="UP000177130"/>
    </source>
</evidence>
<dbReference type="SUPFAM" id="SSF56601">
    <property type="entry name" value="beta-lactamase/transpeptidase-like"/>
    <property type="match status" value="1"/>
</dbReference>
<dbReference type="STRING" id="1802306.A3C72_02030"/>
<gene>
    <name evidence="3" type="ORF">A3C72_02030</name>
</gene>
<dbReference type="InterPro" id="IPR050789">
    <property type="entry name" value="Diverse_Enzym_Activities"/>
</dbReference>
<feature type="domain" description="Beta-lactamase-related" evidence="2">
    <location>
        <begin position="14"/>
        <end position="329"/>
    </location>
</feature>